<dbReference type="EMBL" id="VCEI01000021">
    <property type="protein sequence ID" value="TLU94137.1"/>
    <property type="molecule type" value="Genomic_DNA"/>
</dbReference>
<proteinExistence type="predicted"/>
<dbReference type="Pfam" id="PF01126">
    <property type="entry name" value="Heme_oxygenase"/>
    <property type="match status" value="1"/>
</dbReference>
<gene>
    <name evidence="1" type="ORF">FEM55_07715</name>
</gene>
<dbReference type="CDD" id="cd19166">
    <property type="entry name" value="HemeO-bac"/>
    <property type="match status" value="1"/>
</dbReference>
<organism evidence="1 2">
    <name type="scientific">Dyadobacter sediminis</name>
    <dbReference type="NCBI Taxonomy" id="1493691"/>
    <lineage>
        <taxon>Bacteria</taxon>
        <taxon>Pseudomonadati</taxon>
        <taxon>Bacteroidota</taxon>
        <taxon>Cytophagia</taxon>
        <taxon>Cytophagales</taxon>
        <taxon>Spirosomataceae</taxon>
        <taxon>Dyadobacter</taxon>
    </lineage>
</organism>
<dbReference type="OrthoDB" id="114943at2"/>
<evidence type="ECO:0000313" key="2">
    <source>
        <dbReference type="Proteomes" id="UP000309788"/>
    </source>
</evidence>
<reference evidence="1 2" key="1">
    <citation type="submission" date="2019-05" db="EMBL/GenBank/DDBJ databases">
        <authorList>
            <person name="Qu J.-H."/>
        </authorList>
    </citation>
    <scope>NUCLEOTIDE SEQUENCE [LARGE SCALE GENOMIC DNA]</scope>
    <source>
        <strain evidence="1 2">Z12</strain>
    </source>
</reference>
<accession>A0A5R9KDJ8</accession>
<sequence>MNEAHVFNKEQEIFIKELRHQTAESHQKLEDNYLSKSILNPSVTLADYQKYLSGLYGLTIACEDQVFPEINHIVPQLEKRYKSGKIIEDLSFTGYSDLKIDELPYYQYEFSTAAEALGIMYVLEGSTLGGRILYKHINQYLGLNAENGAAYFWGYGQETGPMWKSFISEVARFAAEYGESQNIIDSAVKTFNITDTWLRKQ</sequence>
<comment type="caution">
    <text evidence="1">The sequence shown here is derived from an EMBL/GenBank/DDBJ whole genome shotgun (WGS) entry which is preliminary data.</text>
</comment>
<dbReference type="InterPro" id="IPR016084">
    <property type="entry name" value="Haem_Oase-like_multi-hlx"/>
</dbReference>
<keyword evidence="2" id="KW-1185">Reference proteome</keyword>
<dbReference type="SUPFAM" id="SSF48613">
    <property type="entry name" value="Heme oxygenase-like"/>
    <property type="match status" value="1"/>
</dbReference>
<dbReference type="Proteomes" id="UP000309788">
    <property type="component" value="Unassembled WGS sequence"/>
</dbReference>
<dbReference type="AlphaFoldDB" id="A0A5R9KDJ8"/>
<dbReference type="InterPro" id="IPR016053">
    <property type="entry name" value="Haem_Oase-like"/>
</dbReference>
<protein>
    <submittedName>
        <fullName evidence="1">Biliverdin-producing heme oxygenase</fullName>
    </submittedName>
</protein>
<dbReference type="Gene3D" id="1.20.910.10">
    <property type="entry name" value="Heme oxygenase-like"/>
    <property type="match status" value="1"/>
</dbReference>
<name>A0A5R9KDJ8_9BACT</name>
<evidence type="ECO:0000313" key="1">
    <source>
        <dbReference type="EMBL" id="TLU94137.1"/>
    </source>
</evidence>
<dbReference type="RefSeq" id="WP_138280765.1">
    <property type="nucleotide sequence ID" value="NZ_VCEI01000021.1"/>
</dbReference>
<dbReference type="GO" id="GO:0004392">
    <property type="term" value="F:heme oxygenase (decyclizing) activity"/>
    <property type="evidence" value="ECO:0007669"/>
    <property type="project" value="InterPro"/>
</dbReference>
<dbReference type="GO" id="GO:0006788">
    <property type="term" value="P:heme oxidation"/>
    <property type="evidence" value="ECO:0007669"/>
    <property type="project" value="InterPro"/>
</dbReference>